<dbReference type="PROSITE" id="PS51125">
    <property type="entry name" value="NHL"/>
    <property type="match status" value="1"/>
</dbReference>
<dbReference type="Gene3D" id="2.120.10.30">
    <property type="entry name" value="TolB, C-terminal domain"/>
    <property type="match status" value="1"/>
</dbReference>
<dbReference type="SUPFAM" id="SSF101898">
    <property type="entry name" value="NHL repeat"/>
    <property type="match status" value="1"/>
</dbReference>
<evidence type="ECO:0000259" key="5">
    <source>
        <dbReference type="PROSITE" id="PS50168"/>
    </source>
</evidence>
<keyword evidence="3" id="KW-1133">Transmembrane helix</keyword>
<dbReference type="InterPro" id="IPR011029">
    <property type="entry name" value="DEATH-like_dom_sf"/>
</dbReference>
<evidence type="ECO:0000256" key="1">
    <source>
        <dbReference type="ARBA" id="ARBA00022737"/>
    </source>
</evidence>
<organism evidence="6 7">
    <name type="scientific">Adineta ricciae</name>
    <name type="common">Rotifer</name>
    <dbReference type="NCBI Taxonomy" id="249248"/>
    <lineage>
        <taxon>Eukaryota</taxon>
        <taxon>Metazoa</taxon>
        <taxon>Spiralia</taxon>
        <taxon>Gnathifera</taxon>
        <taxon>Rotifera</taxon>
        <taxon>Eurotatoria</taxon>
        <taxon>Bdelloidea</taxon>
        <taxon>Adinetida</taxon>
        <taxon>Adinetidae</taxon>
        <taxon>Adineta</taxon>
    </lineage>
</organism>
<dbReference type="CDD" id="cd05819">
    <property type="entry name" value="NHL"/>
    <property type="match status" value="1"/>
</dbReference>
<keyword evidence="3" id="KW-0812">Transmembrane</keyword>
<dbReference type="Gene3D" id="1.10.533.10">
    <property type="entry name" value="Death Domain, Fas"/>
    <property type="match status" value="1"/>
</dbReference>
<dbReference type="InterPro" id="IPR001875">
    <property type="entry name" value="DED_dom"/>
</dbReference>
<dbReference type="EMBL" id="CAJNOJ010000144">
    <property type="protein sequence ID" value="CAF1193144.1"/>
    <property type="molecule type" value="Genomic_DNA"/>
</dbReference>
<keyword evidence="1" id="KW-0677">Repeat</keyword>
<comment type="caution">
    <text evidence="6">The sequence shown here is derived from an EMBL/GenBank/DDBJ whole genome shotgun (WGS) entry which is preliminary data.</text>
</comment>
<accession>A0A814VVX6</accession>
<dbReference type="Proteomes" id="UP000663852">
    <property type="component" value="Unassembled WGS sequence"/>
</dbReference>
<feature type="chain" id="PRO_5032463571" description="DED domain-containing protein" evidence="4">
    <location>
        <begin position="24"/>
        <end position="609"/>
    </location>
</feature>
<dbReference type="InterPro" id="IPR050952">
    <property type="entry name" value="TRIM-NHL_E3_ligases"/>
</dbReference>
<dbReference type="PROSITE" id="PS50168">
    <property type="entry name" value="DED"/>
    <property type="match status" value="1"/>
</dbReference>
<feature type="repeat" description="NHL" evidence="2">
    <location>
        <begin position="496"/>
        <end position="535"/>
    </location>
</feature>
<dbReference type="InterPro" id="IPR011042">
    <property type="entry name" value="6-blade_b-propeller_TolB-like"/>
</dbReference>
<keyword evidence="4" id="KW-0732">Signal</keyword>
<dbReference type="GO" id="GO:0043161">
    <property type="term" value="P:proteasome-mediated ubiquitin-dependent protein catabolic process"/>
    <property type="evidence" value="ECO:0007669"/>
    <property type="project" value="TreeGrafter"/>
</dbReference>
<dbReference type="GO" id="GO:0008270">
    <property type="term" value="F:zinc ion binding"/>
    <property type="evidence" value="ECO:0007669"/>
    <property type="project" value="UniProtKB-KW"/>
</dbReference>
<sequence>MKSFYTFCIFLIFCVELISTTRCVCKCCTSSGCDASTSVGSTSQSFDLSLLCNDVTCNRVSCSTNFLGNCPIVGAAGDVDSTCDATKLTTFNMIILTMDNVRLRAIILNLQDRLSNDDRKRLHFYLGNDVPRRIRDDPTLGGTLNLMDSLFDQDKINEEDFTYLIEAFDQIRCFDAAKLLKEHLNRNRLNQSAQSLSVIMPPLFEALTADQEEVDGITFSSNHIHSPNSNSQIPVIHRNKEISRAKLKRKMLYKGCLLLFALLSFAIFVVLIYFVLSNQYEIHRLKINLTTIIAMLEQTKVNQTENRQLMKQINGKSILSKLEETTTSTSTPIPLSSKKSFFINDKMIPHIPGKAYWQQNGTTIIGGRQKDNATYRVYHPHGIFIDDDQNFIIADRQVIFGDRGNGAALDQLSKPVDVLVDRISNFLIICDQSNRRVLRWFRNSSSKTGEILIENIRCGGLAIDHQRYLYVSDNKNHQVKRYDIDGTNEIVVAGNGNPGAGLHELNSPTFIFVDRQQNVFISDTENHRIMQWKKETSRRKWYSRKSYYQNDRVMRWKQGATKGKLVVGGKGEGWQNDMLDGPRSLSFDRYEHLYVVDCNNNRVQKYLIQ</sequence>
<dbReference type="AlphaFoldDB" id="A0A814VVX6"/>
<dbReference type="PANTHER" id="PTHR24104:SF25">
    <property type="entry name" value="PROTEIN LIN-41"/>
    <property type="match status" value="1"/>
</dbReference>
<feature type="transmembrane region" description="Helical" evidence="3">
    <location>
        <begin position="251"/>
        <end position="276"/>
    </location>
</feature>
<keyword evidence="3" id="KW-0472">Membrane</keyword>
<evidence type="ECO:0000313" key="7">
    <source>
        <dbReference type="Proteomes" id="UP000663852"/>
    </source>
</evidence>
<dbReference type="InterPro" id="IPR001258">
    <property type="entry name" value="NHL_repeat"/>
</dbReference>
<evidence type="ECO:0000256" key="2">
    <source>
        <dbReference type="PROSITE-ProRule" id="PRU00504"/>
    </source>
</evidence>
<protein>
    <recommendedName>
        <fullName evidence="5">DED domain-containing protein</fullName>
    </recommendedName>
</protein>
<name>A0A814VVX6_ADIRI</name>
<feature type="domain" description="DED" evidence="5">
    <location>
        <begin position="102"/>
        <end position="182"/>
    </location>
</feature>
<reference evidence="6" key="1">
    <citation type="submission" date="2021-02" db="EMBL/GenBank/DDBJ databases">
        <authorList>
            <person name="Nowell W R."/>
        </authorList>
    </citation>
    <scope>NUCLEOTIDE SEQUENCE</scope>
</reference>
<dbReference type="GO" id="GO:0061630">
    <property type="term" value="F:ubiquitin protein ligase activity"/>
    <property type="evidence" value="ECO:0007669"/>
    <property type="project" value="TreeGrafter"/>
</dbReference>
<dbReference type="GO" id="GO:0042981">
    <property type="term" value="P:regulation of apoptotic process"/>
    <property type="evidence" value="ECO:0007669"/>
    <property type="project" value="InterPro"/>
</dbReference>
<evidence type="ECO:0000256" key="3">
    <source>
        <dbReference type="SAM" id="Phobius"/>
    </source>
</evidence>
<proteinExistence type="predicted"/>
<dbReference type="SUPFAM" id="SSF47986">
    <property type="entry name" value="DEATH domain"/>
    <property type="match status" value="1"/>
</dbReference>
<dbReference type="GO" id="GO:0000209">
    <property type="term" value="P:protein polyubiquitination"/>
    <property type="evidence" value="ECO:0007669"/>
    <property type="project" value="TreeGrafter"/>
</dbReference>
<gene>
    <name evidence="6" type="ORF">EDS130_LOCUS24929</name>
</gene>
<feature type="signal peptide" evidence="4">
    <location>
        <begin position="1"/>
        <end position="23"/>
    </location>
</feature>
<evidence type="ECO:0000313" key="6">
    <source>
        <dbReference type="EMBL" id="CAF1193144.1"/>
    </source>
</evidence>
<evidence type="ECO:0000256" key="4">
    <source>
        <dbReference type="SAM" id="SignalP"/>
    </source>
</evidence>
<dbReference type="PANTHER" id="PTHR24104">
    <property type="entry name" value="E3 UBIQUITIN-PROTEIN LIGASE NHLRC1-RELATED"/>
    <property type="match status" value="1"/>
</dbReference>